<protein>
    <recommendedName>
        <fullName evidence="5">Holin</fullName>
    </recommendedName>
</protein>
<gene>
    <name evidence="3" type="ordered locus">Tcur_2653</name>
</gene>
<dbReference type="AlphaFoldDB" id="D1A5R0"/>
<dbReference type="EMBL" id="CP001738">
    <property type="protein sequence ID" value="ACY98205.1"/>
    <property type="molecule type" value="Genomic_DNA"/>
</dbReference>
<keyword evidence="2" id="KW-1133">Transmembrane helix</keyword>
<dbReference type="RefSeq" id="WP_012852989.1">
    <property type="nucleotide sequence ID" value="NC_013510.1"/>
</dbReference>
<evidence type="ECO:0000256" key="1">
    <source>
        <dbReference type="SAM" id="MobiDB-lite"/>
    </source>
</evidence>
<dbReference type="eggNOG" id="ENOG502ZEHC">
    <property type="taxonomic scope" value="Bacteria"/>
</dbReference>
<evidence type="ECO:0008006" key="5">
    <source>
        <dbReference type="Google" id="ProtNLM"/>
    </source>
</evidence>
<feature type="transmembrane region" description="Helical" evidence="2">
    <location>
        <begin position="37"/>
        <end position="55"/>
    </location>
</feature>
<keyword evidence="2" id="KW-0472">Membrane</keyword>
<feature type="transmembrane region" description="Helical" evidence="2">
    <location>
        <begin position="62"/>
        <end position="79"/>
    </location>
</feature>
<dbReference type="Proteomes" id="UP000001918">
    <property type="component" value="Chromosome"/>
</dbReference>
<dbReference type="HOGENOM" id="CLU_1618211_0_0_11"/>
<feature type="compositionally biased region" description="Low complexity" evidence="1">
    <location>
        <begin position="123"/>
        <end position="157"/>
    </location>
</feature>
<dbReference type="KEGG" id="tcu:Tcur_2653"/>
<evidence type="ECO:0000313" key="4">
    <source>
        <dbReference type="Proteomes" id="UP000001918"/>
    </source>
</evidence>
<keyword evidence="4" id="KW-1185">Reference proteome</keyword>
<accession>D1A5R0</accession>
<evidence type="ECO:0000313" key="3">
    <source>
        <dbReference type="EMBL" id="ACY98205.1"/>
    </source>
</evidence>
<proteinExistence type="predicted"/>
<reference evidence="3 4" key="1">
    <citation type="journal article" date="2011" name="Stand. Genomic Sci.">
        <title>Complete genome sequence of Thermomonospora curvata type strain (B9).</title>
        <authorList>
            <person name="Chertkov O."/>
            <person name="Sikorski J."/>
            <person name="Nolan M."/>
            <person name="Lapidus A."/>
            <person name="Lucas S."/>
            <person name="Del Rio T.G."/>
            <person name="Tice H."/>
            <person name="Cheng J.F."/>
            <person name="Goodwin L."/>
            <person name="Pitluck S."/>
            <person name="Liolios K."/>
            <person name="Ivanova N."/>
            <person name="Mavromatis K."/>
            <person name="Mikhailova N."/>
            <person name="Ovchinnikova G."/>
            <person name="Pati A."/>
            <person name="Chen A."/>
            <person name="Palaniappan K."/>
            <person name="Djao O.D."/>
            <person name="Land M."/>
            <person name="Hauser L."/>
            <person name="Chang Y.J."/>
            <person name="Jeffries C.D."/>
            <person name="Brettin T."/>
            <person name="Han C."/>
            <person name="Detter J.C."/>
            <person name="Rohde M."/>
            <person name="Goker M."/>
            <person name="Woyke T."/>
            <person name="Bristow J."/>
            <person name="Eisen J.A."/>
            <person name="Markowitz V."/>
            <person name="Hugenholtz P."/>
            <person name="Klenk H.P."/>
            <person name="Kyrpides N.C."/>
        </authorList>
    </citation>
    <scope>NUCLEOTIDE SEQUENCE [LARGE SCALE GENOMIC DNA]</scope>
    <source>
        <strain evidence="4">ATCC 19995 / DSM 43183 / JCM 3096 / KCTC 9072 / NBRC 15933 / NCIMB 10081 / Henssen B9</strain>
    </source>
</reference>
<dbReference type="OrthoDB" id="3480304at2"/>
<keyword evidence="2" id="KW-0812">Transmembrane</keyword>
<evidence type="ECO:0000256" key="2">
    <source>
        <dbReference type="SAM" id="Phobius"/>
    </source>
</evidence>
<name>D1A5R0_THECD</name>
<feature type="region of interest" description="Disordered" evidence="1">
    <location>
        <begin position="111"/>
        <end position="164"/>
    </location>
</feature>
<sequence>MKVLLGRDPAAWLALVAITVQFLVAWGVELTEEQQAGINAVATMAMGLAVSWVVAREKAIPAAAGLLAAVLQLGVSFGWDITQEQIAAAGALLTAVLALYLRTQVTAPIAPDGSKVTAEDPPASTGRAQAAEAASSRAEASAEGTSSPAAKAIAASEEPSEAAR</sequence>
<organism evidence="3 4">
    <name type="scientific">Thermomonospora curvata (strain ATCC 19995 / DSM 43183 / JCM 3096 / KCTC 9072 / NBRC 15933 / NCIMB 10081 / Henssen B9)</name>
    <dbReference type="NCBI Taxonomy" id="471852"/>
    <lineage>
        <taxon>Bacteria</taxon>
        <taxon>Bacillati</taxon>
        <taxon>Actinomycetota</taxon>
        <taxon>Actinomycetes</taxon>
        <taxon>Streptosporangiales</taxon>
        <taxon>Thermomonosporaceae</taxon>
        <taxon>Thermomonospora</taxon>
    </lineage>
</organism>